<dbReference type="InterPro" id="IPR017853">
    <property type="entry name" value="GH"/>
</dbReference>
<reference evidence="2 3" key="1">
    <citation type="submission" date="2020-08" db="EMBL/GenBank/DDBJ databases">
        <title>Exploring microbial biodiversity for novel pathways involved in the catabolism of aromatic compounds derived from lignin.</title>
        <authorList>
            <person name="Elkins J."/>
        </authorList>
    </citation>
    <scope>NUCLEOTIDE SEQUENCE [LARGE SCALE GENOMIC DNA]</scope>
    <source>
        <strain evidence="2 3">B1D3A</strain>
    </source>
</reference>
<organism evidence="2 3">
    <name type="scientific">Sphingobium lignivorans</name>
    <dbReference type="NCBI Taxonomy" id="2735886"/>
    <lineage>
        <taxon>Bacteria</taxon>
        <taxon>Pseudomonadati</taxon>
        <taxon>Pseudomonadota</taxon>
        <taxon>Alphaproteobacteria</taxon>
        <taxon>Sphingomonadales</taxon>
        <taxon>Sphingomonadaceae</taxon>
        <taxon>Sphingobium</taxon>
    </lineage>
</organism>
<dbReference type="Proteomes" id="UP001138540">
    <property type="component" value="Unassembled WGS sequence"/>
</dbReference>
<accession>A0ABR6NIX6</accession>
<feature type="signal peptide" evidence="1">
    <location>
        <begin position="1"/>
        <end position="24"/>
    </location>
</feature>
<keyword evidence="3" id="KW-1185">Reference proteome</keyword>
<dbReference type="InterPro" id="IPR013785">
    <property type="entry name" value="Aldolase_TIM"/>
</dbReference>
<gene>
    <name evidence="2" type="ORF">HNP60_003203</name>
</gene>
<dbReference type="Gene3D" id="3.20.20.70">
    <property type="entry name" value="Aldolase class I"/>
    <property type="match status" value="1"/>
</dbReference>
<evidence type="ECO:0000256" key="1">
    <source>
        <dbReference type="SAM" id="SignalP"/>
    </source>
</evidence>
<keyword evidence="1" id="KW-0732">Signal</keyword>
<evidence type="ECO:0000313" key="2">
    <source>
        <dbReference type="EMBL" id="MBB5987229.1"/>
    </source>
</evidence>
<dbReference type="PROSITE" id="PS51318">
    <property type="entry name" value="TAT"/>
    <property type="match status" value="1"/>
</dbReference>
<dbReference type="EMBL" id="JACHKA010000001">
    <property type="protein sequence ID" value="MBB5987229.1"/>
    <property type="molecule type" value="Genomic_DNA"/>
</dbReference>
<comment type="caution">
    <text evidence="2">The sequence shown here is derived from an EMBL/GenBank/DDBJ whole genome shotgun (WGS) entry which is preliminary data.</text>
</comment>
<name>A0ABR6NIX6_9SPHN</name>
<dbReference type="SUPFAM" id="SSF51445">
    <property type="entry name" value="(Trans)glycosidases"/>
    <property type="match status" value="1"/>
</dbReference>
<feature type="chain" id="PRO_5046186233" description="Alpha-galactosidase" evidence="1">
    <location>
        <begin position="25"/>
        <end position="588"/>
    </location>
</feature>
<sequence length="588" mass="64173">MTRRTMLATAAASSAVLAGGPALARDEGGAQANPARLQLLTSTDGVNTPRRGAGVMKLSFSNPEPSVDFGGLIFGFEIITFENVYGIDPAAVTVTREGTAGLTLVAKGLTWAGGQRHAPGSLTARLVRTANGTIEWDVEARLDKPIKAIKTIVRGLPRGRLSASAREWIDPGEDEARFEYPALMDGMGTPLTAIEGKDGRIWGISALQTQVRPARFAFLPGPEGYKVELLHEQAGWDRRGDVRTATWRIASAADFAGIAAPHFETVRRNWNLPGFASRADAPEWMKHLALVLALHGEHWTGYVFNDFDRQLEILRWTAKQIDPQNVMVFLPGWDGRYYWDYPAFRVGTETGGEAGLARLIAEGKTLGFRFALMFGSNIANPQSPAFASMADAQIRTIYGVPMAADYVDWDGDRKGDASMTFMNLAVPSWRDHLKGRISDMIARFGIDAYFLDICGLWENNLSGDMLEGTRTLVSELAALHPGIPPIAEMQYDALMGFIPMNQVARFPLYPQANFGHVASYNHLSWPAPGRGSSGVHEAGFGTYRPVSPDQPQIPTITFVDDSFTTQRALVAKDIATAKARFAARGNRT</sequence>
<protein>
    <recommendedName>
        <fullName evidence="4">Alpha-galactosidase</fullName>
    </recommendedName>
</protein>
<evidence type="ECO:0000313" key="3">
    <source>
        <dbReference type="Proteomes" id="UP001138540"/>
    </source>
</evidence>
<evidence type="ECO:0008006" key="4">
    <source>
        <dbReference type="Google" id="ProtNLM"/>
    </source>
</evidence>
<dbReference type="InterPro" id="IPR006311">
    <property type="entry name" value="TAT_signal"/>
</dbReference>
<proteinExistence type="predicted"/>